<accession>A0ACC1S4Z9</accession>
<comment type="caution">
    <text evidence="1">The sequence shown here is derived from an EMBL/GenBank/DDBJ whole genome shotgun (WGS) entry which is preliminary data.</text>
</comment>
<evidence type="ECO:0000313" key="2">
    <source>
        <dbReference type="Proteomes" id="UP001148629"/>
    </source>
</evidence>
<protein>
    <submittedName>
        <fullName evidence="1">Uncharacterized protein</fullName>
    </submittedName>
</protein>
<evidence type="ECO:0000313" key="1">
    <source>
        <dbReference type="EMBL" id="KAJ3532155.1"/>
    </source>
</evidence>
<proteinExistence type="predicted"/>
<keyword evidence="2" id="KW-1185">Reference proteome</keyword>
<dbReference type="EMBL" id="JANRMS010000988">
    <property type="protein sequence ID" value="KAJ3532155.1"/>
    <property type="molecule type" value="Genomic_DNA"/>
</dbReference>
<organism evidence="1 2">
    <name type="scientific">Fusarium decemcellulare</name>
    <dbReference type="NCBI Taxonomy" id="57161"/>
    <lineage>
        <taxon>Eukaryota</taxon>
        <taxon>Fungi</taxon>
        <taxon>Dikarya</taxon>
        <taxon>Ascomycota</taxon>
        <taxon>Pezizomycotina</taxon>
        <taxon>Sordariomycetes</taxon>
        <taxon>Hypocreomycetidae</taxon>
        <taxon>Hypocreales</taxon>
        <taxon>Nectriaceae</taxon>
        <taxon>Fusarium</taxon>
        <taxon>Fusarium decemcellulare species complex</taxon>
    </lineage>
</organism>
<gene>
    <name evidence="1" type="ORF">NM208_g8565</name>
</gene>
<sequence>MLRDGTRLAVIARVDTMEVVAAFVGGAVVEVSLAAVALACFSRDREKCGDEGEFGQLHIAPIQLFRHGGQDIAKLHIDDNSGESWKMSSLRAGSIGSPCASTAVALSLTAVTHYSFKREHELYSEILCWACLPMLFKFGNSDNDAPAGLLIKHDQQRGCRRSMWIVAGCLAISSFCRAEGDSFKLLPALTPLLILAQRAWHRGQDASNHSFLARIATGSWEAALVAAFAILTLSDWNWRGLGFSGVATGTSFVVYAAFLHGTEQKSFLPTLPSFESCVMSLSPMVTTMLLVGLFIRVSIFGFPLSNAWHVLFLGITKALSWRFTSQSARHTSWNIATMLATFGLLSTRNPFNMPTESQALSNVMSPLLCLGQIIGSIPRQAKSRYVIWTFALLPLVPYVANIVTIRMAHRAAPNFSQHIPHPVEALSDRARSDFQSLLRRQSLSFEAARDEYRSRYGIEPPPGFEAWYEFARSNDSPLIDDFDSIHQAISPFRKLSGKQILETMSHAQKIPGIDLWLCQFSSSTSTTECRHPYRTFDRHISLLFNNLLKNVTNLGDVRFLVNHIDEPRVLFQASEDTSLPHNRRVKVEDHSRKPTWDLLTENCHHATVTEEPNDIETFGLTFVTNLSWTQNLCRHPEYSTMHGLLTSPVSFRLIKGAVPVLSTGALSSMSDILFPSPAYTEAEFLYDESKDMEWSKKRDSLYWAGSTTGGFAVDANWRHFHRQRFVQLGQNLYKEHYYLRMRDGVIQRVKSSFLNGRLFNVVFTRVFQCLRKHCRDQDAHFNIKAWADKDEALKSKLVFDIDGNGISGRYYKLLASRSVPLKQTLLREWHDERLVPWMHYIPVSLSMDELPELIFYLTSTEPGRQRAREIAENGREWYSRAFREVDLGIYTYRLLLELARLQDPQREAGMASA</sequence>
<reference evidence="1" key="1">
    <citation type="submission" date="2022-08" db="EMBL/GenBank/DDBJ databases">
        <title>Genome Sequence of Fusarium decemcellulare.</title>
        <authorList>
            <person name="Buettner E."/>
        </authorList>
    </citation>
    <scope>NUCLEOTIDE SEQUENCE</scope>
    <source>
        <strain evidence="1">Babe19</strain>
    </source>
</reference>
<name>A0ACC1S4Z9_9HYPO</name>
<dbReference type="Proteomes" id="UP001148629">
    <property type="component" value="Unassembled WGS sequence"/>
</dbReference>